<dbReference type="RefSeq" id="WP_063601678.1">
    <property type="nucleotide sequence ID" value="NZ_LITQ01000022.1"/>
</dbReference>
<dbReference type="InterPro" id="IPR014710">
    <property type="entry name" value="RmlC-like_jellyroll"/>
</dbReference>
<dbReference type="PROSITE" id="PS50042">
    <property type="entry name" value="CNMP_BINDING_3"/>
    <property type="match status" value="1"/>
</dbReference>
<dbReference type="AlphaFoldDB" id="A0A162L744"/>
<dbReference type="Proteomes" id="UP000093694">
    <property type="component" value="Unassembled WGS sequence"/>
</dbReference>
<protein>
    <submittedName>
        <fullName evidence="6">cAMP receptor protein</fullName>
    </submittedName>
</protein>
<evidence type="ECO:0000259" key="5">
    <source>
        <dbReference type="PROSITE" id="PS51063"/>
    </source>
</evidence>
<dbReference type="GO" id="GO:0003700">
    <property type="term" value="F:DNA-binding transcription factor activity"/>
    <property type="evidence" value="ECO:0007669"/>
    <property type="project" value="TreeGrafter"/>
</dbReference>
<evidence type="ECO:0000259" key="4">
    <source>
        <dbReference type="PROSITE" id="PS50042"/>
    </source>
</evidence>
<dbReference type="GO" id="GO:0003677">
    <property type="term" value="F:DNA binding"/>
    <property type="evidence" value="ECO:0007669"/>
    <property type="project" value="UniProtKB-KW"/>
</dbReference>
<dbReference type="SMART" id="SM00419">
    <property type="entry name" value="HTH_CRP"/>
    <property type="match status" value="1"/>
</dbReference>
<evidence type="ECO:0000256" key="2">
    <source>
        <dbReference type="ARBA" id="ARBA00023125"/>
    </source>
</evidence>
<dbReference type="InterPro" id="IPR018490">
    <property type="entry name" value="cNMP-bd_dom_sf"/>
</dbReference>
<dbReference type="InterPro" id="IPR036390">
    <property type="entry name" value="WH_DNA-bd_sf"/>
</dbReference>
<name>A0A162L744_9CLOT</name>
<dbReference type="Proteomes" id="UP000077384">
    <property type="component" value="Unassembled WGS sequence"/>
</dbReference>
<keyword evidence="1" id="KW-0805">Transcription regulation</keyword>
<keyword evidence="9" id="KW-1185">Reference proteome</keyword>
<comment type="caution">
    <text evidence="6">The sequence shown here is derived from an EMBL/GenBank/DDBJ whole genome shotgun (WGS) entry which is preliminary data.</text>
</comment>
<evidence type="ECO:0000313" key="6">
    <source>
        <dbReference type="EMBL" id="OAA92032.1"/>
    </source>
</evidence>
<evidence type="ECO:0000256" key="3">
    <source>
        <dbReference type="ARBA" id="ARBA00023163"/>
    </source>
</evidence>
<feature type="domain" description="HTH crp-type" evidence="5">
    <location>
        <begin position="147"/>
        <end position="220"/>
    </location>
</feature>
<dbReference type="SUPFAM" id="SSF46785">
    <property type="entry name" value="Winged helix' DNA-binding domain"/>
    <property type="match status" value="1"/>
</dbReference>
<keyword evidence="3" id="KW-0804">Transcription</keyword>
<proteinExistence type="predicted"/>
<dbReference type="Gene3D" id="2.60.120.10">
    <property type="entry name" value="Jelly Rolls"/>
    <property type="match status" value="1"/>
</dbReference>
<dbReference type="InterPro" id="IPR012318">
    <property type="entry name" value="HTH_CRP"/>
</dbReference>
<dbReference type="PRINTS" id="PR00034">
    <property type="entry name" value="HTHCRP"/>
</dbReference>
<evidence type="ECO:0000313" key="9">
    <source>
        <dbReference type="Proteomes" id="UP000093694"/>
    </source>
</evidence>
<dbReference type="PANTHER" id="PTHR24567:SF74">
    <property type="entry name" value="HTH-TYPE TRANSCRIPTIONAL REGULATOR ARCR"/>
    <property type="match status" value="1"/>
</dbReference>
<feature type="domain" description="Cyclic nucleotide-binding" evidence="4">
    <location>
        <begin position="14"/>
        <end position="85"/>
    </location>
</feature>
<keyword evidence="6" id="KW-0675">Receptor</keyword>
<dbReference type="Gene3D" id="1.10.10.10">
    <property type="entry name" value="Winged helix-like DNA-binding domain superfamily/Winged helix DNA-binding domain"/>
    <property type="match status" value="1"/>
</dbReference>
<dbReference type="EMBL" id="LROR01000056">
    <property type="protein sequence ID" value="OBR92626.1"/>
    <property type="molecule type" value="Genomic_DNA"/>
</dbReference>
<keyword evidence="2" id="KW-0238">DNA-binding</keyword>
<organism evidence="6 8">
    <name type="scientific">Clostridium coskatii</name>
    <dbReference type="NCBI Taxonomy" id="1705578"/>
    <lineage>
        <taxon>Bacteria</taxon>
        <taxon>Bacillati</taxon>
        <taxon>Bacillota</taxon>
        <taxon>Clostridia</taxon>
        <taxon>Eubacteriales</taxon>
        <taxon>Clostridiaceae</taxon>
        <taxon>Clostridium</taxon>
    </lineage>
</organism>
<dbReference type="Pfam" id="PF00027">
    <property type="entry name" value="cNMP_binding"/>
    <property type="match status" value="1"/>
</dbReference>
<dbReference type="PROSITE" id="PS51063">
    <property type="entry name" value="HTH_CRP_2"/>
    <property type="match status" value="1"/>
</dbReference>
<evidence type="ECO:0000313" key="8">
    <source>
        <dbReference type="Proteomes" id="UP000077384"/>
    </source>
</evidence>
<dbReference type="CDD" id="cd00038">
    <property type="entry name" value="CAP_ED"/>
    <property type="match status" value="1"/>
</dbReference>
<dbReference type="PATRIC" id="fig|1705578.3.peg.1540"/>
<dbReference type="InterPro" id="IPR050397">
    <property type="entry name" value="Env_Response_Regulators"/>
</dbReference>
<sequence length="229" mass="26570">MIKVSDDDFIGISLFEKINKSTLELMQAKAFKIKLTKGEELFCEKDKVDKIYIVLSGKVTMYKISEDGQKRVVYILGRGEFINEVIFDNLPASISCEAFEDSYILYFFRNDLLKIMAGDFELTHIIINSMAKKIRRLYRQLKNTVPIKMDKKLAAKLWKLSRDYGVETKEGTVIDLNISITYLAEMLGSTRETISRCMNNFEKKGMIKFHHKKIIVIDPKVMSMYFRGV</sequence>
<reference evidence="7 9" key="2">
    <citation type="journal article" date="2016" name="Front. Microbiol.">
        <title>Industrial Acetogenic Biocatalysts: A Comparative Metabolic and Genomic Analysis.</title>
        <authorList>
            <person name="Bengelsdorf F."/>
            <person name="Poehlein A."/>
            <person name="Sonja S."/>
            <person name="Erz C."/>
            <person name="Hummel T."/>
            <person name="Hoffmeister S."/>
            <person name="Daniel R."/>
            <person name="Durre P."/>
        </authorList>
    </citation>
    <scope>NUCLEOTIDE SEQUENCE [LARGE SCALE GENOMIC DNA]</scope>
    <source>
        <strain evidence="7 9">PTA-10522</strain>
    </source>
</reference>
<evidence type="ECO:0000313" key="7">
    <source>
        <dbReference type="EMBL" id="OBR92626.1"/>
    </source>
</evidence>
<gene>
    <name evidence="6" type="primary">crp_3</name>
    <name evidence="7" type="synonym">crp_2</name>
    <name evidence="7" type="ORF">CLCOS_28630</name>
    <name evidence="6" type="ORF">WX73_01145</name>
</gene>
<dbReference type="GO" id="GO:0005829">
    <property type="term" value="C:cytosol"/>
    <property type="evidence" value="ECO:0007669"/>
    <property type="project" value="TreeGrafter"/>
</dbReference>
<dbReference type="PANTHER" id="PTHR24567">
    <property type="entry name" value="CRP FAMILY TRANSCRIPTIONAL REGULATORY PROTEIN"/>
    <property type="match status" value="1"/>
</dbReference>
<reference evidence="6 8" key="1">
    <citation type="journal article" date="2015" name="Biotechnol. Bioeng.">
        <title>Genome sequence and phenotypic characterization of Caulobacter segnis.</title>
        <authorList>
            <person name="Patel S."/>
            <person name="Fletcher B."/>
            <person name="Scott D.C."/>
            <person name="Ely B."/>
        </authorList>
    </citation>
    <scope>NUCLEOTIDE SEQUENCE [LARGE SCALE GENOMIC DNA]</scope>
    <source>
        <strain evidence="6 8">PS02</strain>
    </source>
</reference>
<dbReference type="InterPro" id="IPR000595">
    <property type="entry name" value="cNMP-bd_dom"/>
</dbReference>
<dbReference type="InterPro" id="IPR036388">
    <property type="entry name" value="WH-like_DNA-bd_sf"/>
</dbReference>
<dbReference type="SMART" id="SM00100">
    <property type="entry name" value="cNMP"/>
    <property type="match status" value="1"/>
</dbReference>
<dbReference type="SUPFAM" id="SSF51206">
    <property type="entry name" value="cAMP-binding domain-like"/>
    <property type="match status" value="1"/>
</dbReference>
<dbReference type="EMBL" id="LITQ01000022">
    <property type="protein sequence ID" value="OAA92032.1"/>
    <property type="molecule type" value="Genomic_DNA"/>
</dbReference>
<accession>A0A162L744</accession>
<dbReference type="Pfam" id="PF13545">
    <property type="entry name" value="HTH_Crp_2"/>
    <property type="match status" value="1"/>
</dbReference>
<evidence type="ECO:0000256" key="1">
    <source>
        <dbReference type="ARBA" id="ARBA00023015"/>
    </source>
</evidence>